<evidence type="ECO:0000313" key="2">
    <source>
        <dbReference type="EMBL" id="CAF4494654.1"/>
    </source>
</evidence>
<feature type="non-terminal residue" evidence="1">
    <location>
        <position position="106"/>
    </location>
</feature>
<evidence type="ECO:0000313" key="3">
    <source>
        <dbReference type="Proteomes" id="UP000663829"/>
    </source>
</evidence>
<sequence length="106" mass="12685">PVSEEIGSAMMIIMNNNKTSKNEKSNIKTKIFELVEKFIKKLDNIDNNEKFINEEKMKLFCTRTLNRQDFWELMIKNGIFTNYQELFLIANKEIENKNYNKLTINR</sequence>
<evidence type="ECO:0000313" key="1">
    <source>
        <dbReference type="EMBL" id="CAF1611565.1"/>
    </source>
</evidence>
<reference evidence="1" key="1">
    <citation type="submission" date="2021-02" db="EMBL/GenBank/DDBJ databases">
        <authorList>
            <person name="Nowell W R."/>
        </authorList>
    </citation>
    <scope>NUCLEOTIDE SEQUENCE</scope>
</reference>
<protein>
    <submittedName>
        <fullName evidence="1">Uncharacterized protein</fullName>
    </submittedName>
</protein>
<organism evidence="1 3">
    <name type="scientific">Didymodactylos carnosus</name>
    <dbReference type="NCBI Taxonomy" id="1234261"/>
    <lineage>
        <taxon>Eukaryota</taxon>
        <taxon>Metazoa</taxon>
        <taxon>Spiralia</taxon>
        <taxon>Gnathifera</taxon>
        <taxon>Rotifera</taxon>
        <taxon>Eurotatoria</taxon>
        <taxon>Bdelloidea</taxon>
        <taxon>Philodinida</taxon>
        <taxon>Philodinidae</taxon>
        <taxon>Didymodactylos</taxon>
    </lineage>
</organism>
<dbReference type="AlphaFoldDB" id="A0A816BL26"/>
<dbReference type="Proteomes" id="UP000663829">
    <property type="component" value="Unassembled WGS sequence"/>
</dbReference>
<dbReference type="EMBL" id="CAJOBC010104934">
    <property type="protein sequence ID" value="CAF4494654.1"/>
    <property type="molecule type" value="Genomic_DNA"/>
</dbReference>
<proteinExistence type="predicted"/>
<gene>
    <name evidence="1" type="ORF">GPM918_LOCUS43111</name>
    <name evidence="2" type="ORF">SRO942_LOCUS44515</name>
</gene>
<name>A0A816BL26_9BILA</name>
<comment type="caution">
    <text evidence="1">The sequence shown here is derived from an EMBL/GenBank/DDBJ whole genome shotgun (WGS) entry which is preliminary data.</text>
</comment>
<dbReference type="EMBL" id="CAJNOQ010038166">
    <property type="protein sequence ID" value="CAF1611565.1"/>
    <property type="molecule type" value="Genomic_DNA"/>
</dbReference>
<accession>A0A816BL26</accession>
<keyword evidence="3" id="KW-1185">Reference proteome</keyword>
<dbReference type="Proteomes" id="UP000681722">
    <property type="component" value="Unassembled WGS sequence"/>
</dbReference>